<protein>
    <recommendedName>
        <fullName evidence="4">TIGR04222 domain-containing membrane protein</fullName>
    </recommendedName>
</protein>
<feature type="compositionally biased region" description="Gly residues" evidence="1">
    <location>
        <begin position="176"/>
        <end position="187"/>
    </location>
</feature>
<feature type="region of interest" description="Disordered" evidence="1">
    <location>
        <begin position="139"/>
        <end position="187"/>
    </location>
</feature>
<keyword evidence="3" id="KW-1185">Reference proteome</keyword>
<dbReference type="NCBIfam" id="TIGR04222">
    <property type="entry name" value="near_uncomplex"/>
    <property type="match status" value="1"/>
</dbReference>
<evidence type="ECO:0008006" key="4">
    <source>
        <dbReference type="Google" id="ProtNLM"/>
    </source>
</evidence>
<evidence type="ECO:0000256" key="1">
    <source>
        <dbReference type="SAM" id="MobiDB-lite"/>
    </source>
</evidence>
<accession>A0A1E5Q0N7</accession>
<sequence>MRWVFRWIVRGSGETRPLDVYDVAFLAGGARHVVDSAVTALHQRGLLVVHNAQVHSVEGKHPLHPVERAMVAFCRRPTDIDIVRAVLERSPEVEGIGRGLATWGLVAGAERQMTPAGRRHLQQAQLDRRMLAYVFPHRTPSWEGAAPRPAGRPRRRSGGNRRYGDFGPGLDTDTHSGGGHSGGGGGE</sequence>
<proteinExistence type="predicted"/>
<dbReference type="OrthoDB" id="3620552at2"/>
<dbReference type="InterPro" id="IPR026467">
    <property type="entry name" value="Ser/Gly_Cys_C_dom"/>
</dbReference>
<dbReference type="Proteomes" id="UP000095705">
    <property type="component" value="Unassembled WGS sequence"/>
</dbReference>
<gene>
    <name evidence="2" type="ORF">BGK67_00765</name>
</gene>
<name>A0A1E5Q0N7_9ACTN</name>
<organism evidence="2 3">
    <name type="scientific">Streptomyces subrutilus</name>
    <dbReference type="NCBI Taxonomy" id="36818"/>
    <lineage>
        <taxon>Bacteria</taxon>
        <taxon>Bacillati</taxon>
        <taxon>Actinomycetota</taxon>
        <taxon>Actinomycetes</taxon>
        <taxon>Kitasatosporales</taxon>
        <taxon>Streptomycetaceae</taxon>
        <taxon>Streptomyces</taxon>
    </lineage>
</organism>
<comment type="caution">
    <text evidence="2">The sequence shown here is derived from an EMBL/GenBank/DDBJ whole genome shotgun (WGS) entry which is preliminary data.</text>
</comment>
<evidence type="ECO:0000313" key="2">
    <source>
        <dbReference type="EMBL" id="OEJ35369.1"/>
    </source>
</evidence>
<evidence type="ECO:0000313" key="3">
    <source>
        <dbReference type="Proteomes" id="UP000095705"/>
    </source>
</evidence>
<reference evidence="2 3" key="1">
    <citation type="submission" date="2016-08" db="EMBL/GenBank/DDBJ databases">
        <title>The complete genome of Streptomyces subrutilus 10-1-1.</title>
        <authorList>
            <person name="Chen X."/>
        </authorList>
    </citation>
    <scope>NUCLEOTIDE SEQUENCE [LARGE SCALE GENOMIC DNA]</scope>
    <source>
        <strain evidence="2 3">10-1-1</strain>
    </source>
</reference>
<dbReference type="AlphaFoldDB" id="A0A1E5Q0N7"/>
<dbReference type="EMBL" id="MEHK01000001">
    <property type="protein sequence ID" value="OEJ35369.1"/>
    <property type="molecule type" value="Genomic_DNA"/>
</dbReference>